<reference evidence="1" key="1">
    <citation type="submission" date="2021-03" db="EMBL/GenBank/DDBJ databases">
        <title>Draft genome sequence of rust myrtle Austropuccinia psidii MF-1, a brazilian biotype.</title>
        <authorList>
            <person name="Quecine M.C."/>
            <person name="Pachon D.M.R."/>
            <person name="Bonatelli M.L."/>
            <person name="Correr F.H."/>
            <person name="Franceschini L.M."/>
            <person name="Leite T.F."/>
            <person name="Margarido G.R.A."/>
            <person name="Almeida C.A."/>
            <person name="Ferrarezi J.A."/>
            <person name="Labate C.A."/>
        </authorList>
    </citation>
    <scope>NUCLEOTIDE SEQUENCE</scope>
    <source>
        <strain evidence="1">MF-1</strain>
    </source>
</reference>
<accession>A0A9Q3HDV7</accession>
<organism evidence="1 2">
    <name type="scientific">Austropuccinia psidii MF-1</name>
    <dbReference type="NCBI Taxonomy" id="1389203"/>
    <lineage>
        <taxon>Eukaryota</taxon>
        <taxon>Fungi</taxon>
        <taxon>Dikarya</taxon>
        <taxon>Basidiomycota</taxon>
        <taxon>Pucciniomycotina</taxon>
        <taxon>Pucciniomycetes</taxon>
        <taxon>Pucciniales</taxon>
        <taxon>Sphaerophragmiaceae</taxon>
        <taxon>Austropuccinia</taxon>
    </lineage>
</organism>
<keyword evidence="2" id="KW-1185">Reference proteome</keyword>
<name>A0A9Q3HDV7_9BASI</name>
<dbReference type="Proteomes" id="UP000765509">
    <property type="component" value="Unassembled WGS sequence"/>
</dbReference>
<gene>
    <name evidence="1" type="ORF">O181_040427</name>
</gene>
<proteinExistence type="predicted"/>
<sequence length="165" mass="19256">MTIVQKSGNIHKNSDGLSKYELANTPYNPDYVPENAEPQTSIEGINITGVGTEFFEEVRENYKKDKNFHILNSLLENFFKDTALDNSFNDIRKTSYDNGMLHLFDGILYYRSKHTCVMVLCSRMFLNTILLECHDKIYSGNLSEGRKMEKINKCAWWLSWRRHSI</sequence>
<comment type="caution">
    <text evidence="1">The sequence shown here is derived from an EMBL/GenBank/DDBJ whole genome shotgun (WGS) entry which is preliminary data.</text>
</comment>
<evidence type="ECO:0000313" key="2">
    <source>
        <dbReference type="Proteomes" id="UP000765509"/>
    </source>
</evidence>
<dbReference type="AlphaFoldDB" id="A0A9Q3HDV7"/>
<protein>
    <submittedName>
        <fullName evidence="1">Uncharacterized protein</fullName>
    </submittedName>
</protein>
<dbReference type="EMBL" id="AVOT02015957">
    <property type="protein sequence ID" value="MBW0500712.1"/>
    <property type="molecule type" value="Genomic_DNA"/>
</dbReference>
<dbReference type="OrthoDB" id="3095879at2759"/>
<evidence type="ECO:0000313" key="1">
    <source>
        <dbReference type="EMBL" id="MBW0500712.1"/>
    </source>
</evidence>